<dbReference type="InterPro" id="IPR013087">
    <property type="entry name" value="Znf_C2H2_type"/>
</dbReference>
<dbReference type="GO" id="GO:0016787">
    <property type="term" value="F:hydrolase activity"/>
    <property type="evidence" value="ECO:0007669"/>
    <property type="project" value="UniProtKB-KW"/>
</dbReference>
<dbReference type="Pfam" id="PF12874">
    <property type="entry name" value="zf-met"/>
    <property type="match status" value="1"/>
</dbReference>
<dbReference type="Pfam" id="PF17800">
    <property type="entry name" value="NPL"/>
    <property type="match status" value="1"/>
</dbReference>
<keyword evidence="9" id="KW-0862">Zinc</keyword>
<evidence type="ECO:0000256" key="3">
    <source>
        <dbReference type="ARBA" id="ARBA00022491"/>
    </source>
</evidence>
<evidence type="ECO:0000256" key="2">
    <source>
        <dbReference type="ARBA" id="ARBA00006673"/>
    </source>
</evidence>
<feature type="compositionally biased region" description="Acidic residues" evidence="10">
    <location>
        <begin position="171"/>
        <end position="185"/>
    </location>
</feature>
<reference evidence="12" key="1">
    <citation type="submission" date="2021-01" db="UniProtKB">
        <authorList>
            <consortium name="EnsemblPlants"/>
        </authorList>
    </citation>
    <scope>IDENTIFICATION</scope>
</reference>
<dbReference type="Gramene" id="Kaladp0011s0275.1.v1.1">
    <property type="protein sequence ID" value="Kaladp0011s0275.1.v1.1"/>
    <property type="gene ID" value="Kaladp0011s0275.v1.1"/>
</dbReference>
<keyword evidence="5" id="KW-0156">Chromatin regulator</keyword>
<keyword evidence="3" id="KW-0678">Repressor</keyword>
<dbReference type="SUPFAM" id="SSF57667">
    <property type="entry name" value="beta-beta-alpha zinc fingers"/>
    <property type="match status" value="1"/>
</dbReference>
<feature type="domain" description="C2H2-type" evidence="11">
    <location>
        <begin position="294"/>
        <end position="320"/>
    </location>
</feature>
<evidence type="ECO:0000256" key="4">
    <source>
        <dbReference type="ARBA" id="ARBA00022801"/>
    </source>
</evidence>
<dbReference type="GO" id="GO:0008270">
    <property type="term" value="F:zinc ion binding"/>
    <property type="evidence" value="ECO:0007669"/>
    <property type="project" value="UniProtKB-KW"/>
</dbReference>
<keyword evidence="6" id="KW-0805">Transcription regulation</keyword>
<dbReference type="FunFam" id="2.60.120.340:FF:000004">
    <property type="entry name" value="Histone deacetylase HDT1"/>
    <property type="match status" value="1"/>
</dbReference>
<dbReference type="Proteomes" id="UP000594263">
    <property type="component" value="Unplaced"/>
</dbReference>
<dbReference type="OMA" id="LCTEIVV"/>
<feature type="compositionally biased region" description="Basic and acidic residues" evidence="10">
    <location>
        <begin position="151"/>
        <end position="170"/>
    </location>
</feature>
<dbReference type="EnsemblPlants" id="Kaladp0011s0275.1.v1.1">
    <property type="protein sequence ID" value="Kaladp0011s0275.1.v1.1"/>
    <property type="gene ID" value="Kaladp0011s0275.v1.1"/>
</dbReference>
<keyword evidence="8" id="KW-0539">Nucleus</keyword>
<dbReference type="GO" id="GO:0005730">
    <property type="term" value="C:nucleolus"/>
    <property type="evidence" value="ECO:0007669"/>
    <property type="project" value="UniProtKB-SubCell"/>
</dbReference>
<comment type="similarity">
    <text evidence="2">Belongs to the histone deacetylase HD2 family.</text>
</comment>
<feature type="compositionally biased region" description="Polar residues" evidence="10">
    <location>
        <begin position="301"/>
        <end position="312"/>
    </location>
</feature>
<evidence type="ECO:0000259" key="11">
    <source>
        <dbReference type="PROSITE" id="PS50157"/>
    </source>
</evidence>
<comment type="subcellular location">
    <subcellularLocation>
        <location evidence="1">Nucleus</location>
        <location evidence="1">Nucleolus</location>
    </subcellularLocation>
</comment>
<dbReference type="Gene3D" id="2.60.120.340">
    <property type="entry name" value="Nucleoplasmin core domain"/>
    <property type="match status" value="1"/>
</dbReference>
<proteinExistence type="inferred from homology"/>
<dbReference type="InterPro" id="IPR041232">
    <property type="entry name" value="NPL"/>
</dbReference>
<protein>
    <recommendedName>
        <fullName evidence="11">C2H2-type domain-containing protein</fullName>
    </recommendedName>
</protein>
<name>A0A7N0SWL3_KALFE</name>
<keyword evidence="4" id="KW-0378">Hydrolase</keyword>
<evidence type="ECO:0000256" key="5">
    <source>
        <dbReference type="ARBA" id="ARBA00022853"/>
    </source>
</evidence>
<feature type="compositionally biased region" description="Acidic residues" evidence="10">
    <location>
        <begin position="194"/>
        <end position="222"/>
    </location>
</feature>
<organism evidence="12 13">
    <name type="scientific">Kalanchoe fedtschenkoi</name>
    <name type="common">Lavender scallops</name>
    <name type="synonym">South American air plant</name>
    <dbReference type="NCBI Taxonomy" id="63787"/>
    <lineage>
        <taxon>Eukaryota</taxon>
        <taxon>Viridiplantae</taxon>
        <taxon>Streptophyta</taxon>
        <taxon>Embryophyta</taxon>
        <taxon>Tracheophyta</taxon>
        <taxon>Spermatophyta</taxon>
        <taxon>Magnoliopsida</taxon>
        <taxon>eudicotyledons</taxon>
        <taxon>Gunneridae</taxon>
        <taxon>Pentapetalae</taxon>
        <taxon>Saxifragales</taxon>
        <taxon>Crassulaceae</taxon>
        <taxon>Kalanchoe</taxon>
    </lineage>
</organism>
<accession>A0A7N0SWL3</accession>
<evidence type="ECO:0000313" key="12">
    <source>
        <dbReference type="EnsemblPlants" id="Kaladp0011s0275.1.v1.1"/>
    </source>
</evidence>
<evidence type="ECO:0000256" key="10">
    <source>
        <dbReference type="SAM" id="MobiDB-lite"/>
    </source>
</evidence>
<evidence type="ECO:0000256" key="8">
    <source>
        <dbReference type="ARBA" id="ARBA00023242"/>
    </source>
</evidence>
<keyword evidence="9" id="KW-0863">Zinc-finger</keyword>
<feature type="region of interest" description="Disordered" evidence="10">
    <location>
        <begin position="301"/>
        <end position="320"/>
    </location>
</feature>
<evidence type="ECO:0000256" key="1">
    <source>
        <dbReference type="ARBA" id="ARBA00004604"/>
    </source>
</evidence>
<dbReference type="SMART" id="SM00355">
    <property type="entry name" value="ZnF_C2H2"/>
    <property type="match status" value="1"/>
</dbReference>
<evidence type="ECO:0000256" key="7">
    <source>
        <dbReference type="ARBA" id="ARBA00023163"/>
    </source>
</evidence>
<dbReference type="Gene3D" id="3.30.160.60">
    <property type="entry name" value="Classic Zinc Finger"/>
    <property type="match status" value="1"/>
</dbReference>
<evidence type="ECO:0000256" key="9">
    <source>
        <dbReference type="PROSITE-ProRule" id="PRU00042"/>
    </source>
</evidence>
<evidence type="ECO:0000256" key="6">
    <source>
        <dbReference type="ARBA" id="ARBA00023015"/>
    </source>
</evidence>
<dbReference type="PROSITE" id="PS50157">
    <property type="entry name" value="ZINC_FINGER_C2H2_2"/>
    <property type="match status" value="1"/>
</dbReference>
<sequence>MLHQIKSTVPSREPDAGFSRVVWLTVIAQSMEFWGVEVKVGKPKLVQPGEDNVIHLSQACLAEVKKGNEKEPVHLYVNTANQKLCIGTLSSEKFPQIAFDLVFDKNFKVSHTSKSGSVHLSGYKTSLSEFNSEDTAKASLNEAKIGNAVTTEHKNKEVLEPSGEVNHDSESDSSDAFDSSDDEDTPNAKKVSIEEAESDDDEDGSDSDDEDDSDDSDEDESDKEAQIKASQSNKRENDSSFQVPVPAKKAKLVTPQKTVSGKSSRGHVATPYPTKIVAKTSGNSDKSKPQSHEYRCNPCNRTFGSENALQSHSKAKHGLK</sequence>
<keyword evidence="7" id="KW-0804">Transcription</keyword>
<dbReference type="GO" id="GO:0006325">
    <property type="term" value="P:chromatin organization"/>
    <property type="evidence" value="ECO:0007669"/>
    <property type="project" value="UniProtKB-KW"/>
</dbReference>
<dbReference type="AlphaFoldDB" id="A0A7N0SWL3"/>
<feature type="compositionally biased region" description="Basic and acidic residues" evidence="10">
    <location>
        <begin position="285"/>
        <end position="295"/>
    </location>
</feature>
<keyword evidence="9" id="KW-0479">Metal-binding</keyword>
<dbReference type="InterPro" id="IPR036236">
    <property type="entry name" value="Znf_C2H2_sf"/>
</dbReference>
<evidence type="ECO:0000313" key="13">
    <source>
        <dbReference type="Proteomes" id="UP000594263"/>
    </source>
</evidence>
<keyword evidence="13" id="KW-1185">Reference proteome</keyword>
<feature type="region of interest" description="Disordered" evidence="10">
    <location>
        <begin position="143"/>
        <end position="295"/>
    </location>
</feature>
<dbReference type="PROSITE" id="PS00028">
    <property type="entry name" value="ZINC_FINGER_C2H2_1"/>
    <property type="match status" value="1"/>
</dbReference>